<dbReference type="Proteomes" id="UP000054166">
    <property type="component" value="Unassembled WGS sequence"/>
</dbReference>
<evidence type="ECO:0000313" key="2">
    <source>
        <dbReference type="EMBL" id="KIM72692.1"/>
    </source>
</evidence>
<name>A0A0C3B5X7_PILCF</name>
<dbReference type="AlphaFoldDB" id="A0A0C3B5X7"/>
<sequence length="372" mass="42594">MSTHFVLPGRQVDPTLSYTKLGLAKAYALSRACNPRNVEYYAYALWCQYWMDLTNDSKYLIVNPQYLLYYVPEETSDEAEEDERDGEEHHDDGDDANEENKDDEDDHDGEEDNFNDALANTTIETIESRTSTKPERSAEEIVPDFAIVRIKYRFRNMELRKTWDNIKIQHAGVPLLAENKRAGKRSLAKVPFLKSTNTFIHRAQDDLFRQAAYLFTMHPQQRSVVLVACSGIYWSCMIADRQYVLEQVIPAPSDDFIDVDHDEDSDDEMSDGDPGEDDDDTEAEEIEEDFDELDLISELGCLRGQSSSPQSEGDEETEEMYLEPIVAEENLMIPENTWTQLLCLDSKASNQKMFLIHSRMQTVARDSTGAMG</sequence>
<protein>
    <submittedName>
        <fullName evidence="2">Uncharacterized protein</fullName>
    </submittedName>
</protein>
<dbReference type="InParanoid" id="A0A0C3B5X7"/>
<evidence type="ECO:0000256" key="1">
    <source>
        <dbReference type="SAM" id="MobiDB-lite"/>
    </source>
</evidence>
<keyword evidence="3" id="KW-1185">Reference proteome</keyword>
<evidence type="ECO:0000313" key="3">
    <source>
        <dbReference type="Proteomes" id="UP000054166"/>
    </source>
</evidence>
<gene>
    <name evidence="2" type="ORF">PILCRDRAFT_829617</name>
</gene>
<dbReference type="EMBL" id="KN833112">
    <property type="protein sequence ID" value="KIM72692.1"/>
    <property type="molecule type" value="Genomic_DNA"/>
</dbReference>
<feature type="compositionally biased region" description="Acidic residues" evidence="1">
    <location>
        <begin position="93"/>
        <end position="114"/>
    </location>
</feature>
<dbReference type="OrthoDB" id="2610860at2759"/>
<organism evidence="2 3">
    <name type="scientific">Piloderma croceum (strain F 1598)</name>
    <dbReference type="NCBI Taxonomy" id="765440"/>
    <lineage>
        <taxon>Eukaryota</taxon>
        <taxon>Fungi</taxon>
        <taxon>Dikarya</taxon>
        <taxon>Basidiomycota</taxon>
        <taxon>Agaricomycotina</taxon>
        <taxon>Agaricomycetes</taxon>
        <taxon>Agaricomycetidae</taxon>
        <taxon>Atheliales</taxon>
        <taxon>Atheliaceae</taxon>
        <taxon>Piloderma</taxon>
    </lineage>
</organism>
<accession>A0A0C3B5X7</accession>
<feature type="compositionally biased region" description="Acidic residues" evidence="1">
    <location>
        <begin position="75"/>
        <end position="85"/>
    </location>
</feature>
<reference evidence="3" key="2">
    <citation type="submission" date="2015-01" db="EMBL/GenBank/DDBJ databases">
        <title>Evolutionary Origins and Diversification of the Mycorrhizal Mutualists.</title>
        <authorList>
            <consortium name="DOE Joint Genome Institute"/>
            <consortium name="Mycorrhizal Genomics Consortium"/>
            <person name="Kohler A."/>
            <person name="Kuo A."/>
            <person name="Nagy L.G."/>
            <person name="Floudas D."/>
            <person name="Copeland A."/>
            <person name="Barry K.W."/>
            <person name="Cichocki N."/>
            <person name="Veneault-Fourrey C."/>
            <person name="LaButti K."/>
            <person name="Lindquist E.A."/>
            <person name="Lipzen A."/>
            <person name="Lundell T."/>
            <person name="Morin E."/>
            <person name="Murat C."/>
            <person name="Riley R."/>
            <person name="Ohm R."/>
            <person name="Sun H."/>
            <person name="Tunlid A."/>
            <person name="Henrissat B."/>
            <person name="Grigoriev I.V."/>
            <person name="Hibbett D.S."/>
            <person name="Martin F."/>
        </authorList>
    </citation>
    <scope>NUCLEOTIDE SEQUENCE [LARGE SCALE GENOMIC DNA]</scope>
    <source>
        <strain evidence="3">F 1598</strain>
    </source>
</reference>
<feature type="region of interest" description="Disordered" evidence="1">
    <location>
        <begin position="75"/>
        <end position="137"/>
    </location>
</feature>
<feature type="compositionally biased region" description="Basic and acidic residues" evidence="1">
    <location>
        <begin position="126"/>
        <end position="137"/>
    </location>
</feature>
<proteinExistence type="predicted"/>
<dbReference type="HOGENOM" id="CLU_824289_0_0_1"/>
<feature type="region of interest" description="Disordered" evidence="1">
    <location>
        <begin position="255"/>
        <end position="285"/>
    </location>
</feature>
<reference evidence="2 3" key="1">
    <citation type="submission" date="2014-04" db="EMBL/GenBank/DDBJ databases">
        <authorList>
            <consortium name="DOE Joint Genome Institute"/>
            <person name="Kuo A."/>
            <person name="Tarkka M."/>
            <person name="Buscot F."/>
            <person name="Kohler A."/>
            <person name="Nagy L.G."/>
            <person name="Floudas D."/>
            <person name="Copeland A."/>
            <person name="Barry K.W."/>
            <person name="Cichocki N."/>
            <person name="Veneault-Fourrey C."/>
            <person name="LaButti K."/>
            <person name="Lindquist E.A."/>
            <person name="Lipzen A."/>
            <person name="Lundell T."/>
            <person name="Morin E."/>
            <person name="Murat C."/>
            <person name="Sun H."/>
            <person name="Tunlid A."/>
            <person name="Henrissat B."/>
            <person name="Grigoriev I.V."/>
            <person name="Hibbett D.S."/>
            <person name="Martin F."/>
            <person name="Nordberg H.P."/>
            <person name="Cantor M.N."/>
            <person name="Hua S.X."/>
        </authorList>
    </citation>
    <scope>NUCLEOTIDE SEQUENCE [LARGE SCALE GENOMIC DNA]</scope>
    <source>
        <strain evidence="2 3">F 1598</strain>
    </source>
</reference>